<name>A0AAE4YD50_9RHOB</name>
<proteinExistence type="predicted"/>
<dbReference type="AlphaFoldDB" id="A0AAE4YD50"/>
<keyword evidence="3" id="KW-0378">Hydrolase</keyword>
<feature type="region of interest" description="Disordered" evidence="1">
    <location>
        <begin position="118"/>
        <end position="143"/>
    </location>
</feature>
<gene>
    <name evidence="3" type="ORF">GV832_16010</name>
</gene>
<accession>A0AAE4YD50</accession>
<dbReference type="Gene3D" id="3.60.10.10">
    <property type="entry name" value="Endonuclease/exonuclease/phosphatase"/>
    <property type="match status" value="1"/>
</dbReference>
<evidence type="ECO:0000256" key="1">
    <source>
        <dbReference type="SAM" id="MobiDB-lite"/>
    </source>
</evidence>
<dbReference type="GO" id="GO:0004519">
    <property type="term" value="F:endonuclease activity"/>
    <property type="evidence" value="ECO:0007669"/>
    <property type="project" value="UniProtKB-KW"/>
</dbReference>
<dbReference type="RefSeq" id="WP_168775894.1">
    <property type="nucleotide sequence ID" value="NZ_JAABNR010000017.1"/>
</dbReference>
<feature type="domain" description="Endonuclease/exonuclease/phosphatase" evidence="2">
    <location>
        <begin position="209"/>
        <end position="340"/>
    </location>
</feature>
<reference evidence="3" key="1">
    <citation type="submission" date="2020-01" db="EMBL/GenBank/DDBJ databases">
        <authorList>
            <person name="Chen W.-M."/>
        </authorList>
    </citation>
    <scope>NUCLEOTIDE SEQUENCE</scope>
    <source>
        <strain evidence="3">CYK-10</strain>
    </source>
</reference>
<evidence type="ECO:0000313" key="4">
    <source>
        <dbReference type="Proteomes" id="UP001193501"/>
    </source>
</evidence>
<keyword evidence="3" id="KW-0255">Endonuclease</keyword>
<dbReference type="Pfam" id="PF03372">
    <property type="entry name" value="Exo_endo_phos"/>
    <property type="match status" value="1"/>
</dbReference>
<keyword evidence="4" id="KW-1185">Reference proteome</keyword>
<dbReference type="SUPFAM" id="SSF56219">
    <property type="entry name" value="DNase I-like"/>
    <property type="match status" value="1"/>
</dbReference>
<evidence type="ECO:0000313" key="3">
    <source>
        <dbReference type="EMBL" id="NBZ89093.1"/>
    </source>
</evidence>
<comment type="caution">
    <text evidence="3">The sequence shown here is derived from an EMBL/GenBank/DDBJ whole genome shotgun (WGS) entry which is preliminary data.</text>
</comment>
<evidence type="ECO:0000259" key="2">
    <source>
        <dbReference type="Pfam" id="PF03372"/>
    </source>
</evidence>
<dbReference type="InterPro" id="IPR036691">
    <property type="entry name" value="Endo/exonu/phosph_ase_sf"/>
</dbReference>
<sequence>MKRQSLRLATWNVAWMNALFDDQGGLLDDDEPSSRYGVSRAGQLAAIGIVLTALDADGIMLIEAPDQSARRSCVRALETLARRIGLRARRAVVGFASDTEQEIAFLYDPDVIEARHDPQGEPATSHGAPLHLAPRFDTGLRHDADGDGNEELIRFSKPPLELAVTTAHRKLRLIGVHAKSKAPHGADSAEEARRISIANRRKQLAECTWVRARVEGHLAAGDSLMVMGDFNDGPGLDKYEQLFGVSGVELVMGLRLPRPQRLFDPHAFLAINQRGGLTPTTARFWNPVHKCYFEALLDYIMVSHDLFTKGARWRIWHPFNDPGVAGVAELSAAVLAGSDHFPVTVDM</sequence>
<dbReference type="Proteomes" id="UP001193501">
    <property type="component" value="Unassembled WGS sequence"/>
</dbReference>
<organism evidence="3 4">
    <name type="scientific">Stagnihabitans tardus</name>
    <dbReference type="NCBI Taxonomy" id="2699202"/>
    <lineage>
        <taxon>Bacteria</taxon>
        <taxon>Pseudomonadati</taxon>
        <taxon>Pseudomonadota</taxon>
        <taxon>Alphaproteobacteria</taxon>
        <taxon>Rhodobacterales</taxon>
        <taxon>Paracoccaceae</taxon>
        <taxon>Stagnihabitans</taxon>
    </lineage>
</organism>
<keyword evidence="3" id="KW-0540">Nuclease</keyword>
<dbReference type="InterPro" id="IPR005135">
    <property type="entry name" value="Endo/exonuclease/phosphatase"/>
</dbReference>
<dbReference type="EMBL" id="JAABNR010000017">
    <property type="protein sequence ID" value="NBZ89093.1"/>
    <property type="molecule type" value="Genomic_DNA"/>
</dbReference>
<protein>
    <submittedName>
        <fullName evidence="3">Endonuclease</fullName>
    </submittedName>
</protein>